<evidence type="ECO:0000256" key="1">
    <source>
        <dbReference type="SAM" id="MobiDB-lite"/>
    </source>
</evidence>
<dbReference type="Proteomes" id="UP000315440">
    <property type="component" value="Unassembled WGS sequence"/>
</dbReference>
<reference evidence="2 3" key="1">
    <citation type="submission" date="2019-02" db="EMBL/GenBank/DDBJ databases">
        <title>Deep-cultivation of Planctomycetes and their phenomic and genomic characterization uncovers novel biology.</title>
        <authorList>
            <person name="Wiegand S."/>
            <person name="Jogler M."/>
            <person name="Boedeker C."/>
            <person name="Pinto D."/>
            <person name="Vollmers J."/>
            <person name="Rivas-Marin E."/>
            <person name="Kohn T."/>
            <person name="Peeters S.H."/>
            <person name="Heuer A."/>
            <person name="Rast P."/>
            <person name="Oberbeckmann S."/>
            <person name="Bunk B."/>
            <person name="Jeske O."/>
            <person name="Meyerdierks A."/>
            <person name="Storesund J.E."/>
            <person name="Kallscheuer N."/>
            <person name="Luecker S."/>
            <person name="Lage O.M."/>
            <person name="Pohl T."/>
            <person name="Merkel B.J."/>
            <person name="Hornburger P."/>
            <person name="Mueller R.-W."/>
            <person name="Bruemmer F."/>
            <person name="Labrenz M."/>
            <person name="Spormann A.M."/>
            <person name="Op Den Camp H."/>
            <person name="Overmann J."/>
            <person name="Amann R."/>
            <person name="Jetten M.S.M."/>
            <person name="Mascher T."/>
            <person name="Medema M.H."/>
            <person name="Devos D.P."/>
            <person name="Kaster A.-K."/>
            <person name="Ovreas L."/>
            <person name="Rohde M."/>
            <person name="Galperin M.Y."/>
            <person name="Jogler C."/>
        </authorList>
    </citation>
    <scope>NUCLEOTIDE SEQUENCE [LARGE SCALE GENOMIC DNA]</scope>
    <source>
        <strain evidence="2 3">Mal64</strain>
    </source>
</reference>
<dbReference type="EMBL" id="SJPQ01000003">
    <property type="protein sequence ID" value="TWT87542.1"/>
    <property type="molecule type" value="Genomic_DNA"/>
</dbReference>
<dbReference type="AlphaFoldDB" id="A0A5C5ZJI4"/>
<proteinExistence type="predicted"/>
<gene>
    <name evidence="2" type="ORF">Mal64_30830</name>
</gene>
<feature type="compositionally biased region" description="Low complexity" evidence="1">
    <location>
        <begin position="114"/>
        <end position="136"/>
    </location>
</feature>
<sequence length="156" mass="16305">MSERERWIIYPLLFLALGAALRDKLLKLTRSQQIVCEQLVVVDSDGMPQTILDGDQMRVGTIEANALRAGTVDAGRLSRGGRAMAAPNGTTIPVNPQQLMQMLQGMRVLPTAPPGAAAIESPAAAPPAEEATAAEPLAEEAVGEGPAVQESPPAGE</sequence>
<dbReference type="RefSeq" id="WP_146401771.1">
    <property type="nucleotide sequence ID" value="NZ_SJPQ01000003.1"/>
</dbReference>
<comment type="caution">
    <text evidence="2">The sequence shown here is derived from an EMBL/GenBank/DDBJ whole genome shotgun (WGS) entry which is preliminary data.</text>
</comment>
<dbReference type="OrthoDB" id="292608at2"/>
<protein>
    <submittedName>
        <fullName evidence="2">Uncharacterized protein</fullName>
    </submittedName>
</protein>
<organism evidence="2 3">
    <name type="scientific">Pseudobythopirellula maris</name>
    <dbReference type="NCBI Taxonomy" id="2527991"/>
    <lineage>
        <taxon>Bacteria</taxon>
        <taxon>Pseudomonadati</taxon>
        <taxon>Planctomycetota</taxon>
        <taxon>Planctomycetia</taxon>
        <taxon>Pirellulales</taxon>
        <taxon>Lacipirellulaceae</taxon>
        <taxon>Pseudobythopirellula</taxon>
    </lineage>
</organism>
<accession>A0A5C5ZJI4</accession>
<evidence type="ECO:0000313" key="2">
    <source>
        <dbReference type="EMBL" id="TWT87542.1"/>
    </source>
</evidence>
<name>A0A5C5ZJI4_9BACT</name>
<keyword evidence="3" id="KW-1185">Reference proteome</keyword>
<feature type="region of interest" description="Disordered" evidence="1">
    <location>
        <begin position="114"/>
        <end position="156"/>
    </location>
</feature>
<evidence type="ECO:0000313" key="3">
    <source>
        <dbReference type="Proteomes" id="UP000315440"/>
    </source>
</evidence>